<sequence>MRMPSCCALAIGLGLCAPAIAVDDIDATGARGELHATIAAQDAAVFDAFNRCDDPAQLDRHASHFDAAVEFYHDTGGVTWTREDMLANTRQYACGRFTRELVPGSLRVYPIKDFGAIAQGRHHFCQVSSGACDGIADFTMVWRLQADGQWRITRVLSYGHRAASG</sequence>
<accession>A0ABT6JLQ8</accession>
<dbReference type="Proteomes" id="UP001156831">
    <property type="component" value="Unassembled WGS sequence"/>
</dbReference>
<evidence type="ECO:0000259" key="2">
    <source>
        <dbReference type="Pfam" id="PF14534"/>
    </source>
</evidence>
<protein>
    <submittedName>
        <fullName evidence="3">Nuclear transport factor 2 family protein</fullName>
    </submittedName>
</protein>
<dbReference type="Pfam" id="PF14534">
    <property type="entry name" value="DUF4440"/>
    <property type="match status" value="1"/>
</dbReference>
<keyword evidence="4" id="KW-1185">Reference proteome</keyword>
<evidence type="ECO:0000313" key="4">
    <source>
        <dbReference type="Proteomes" id="UP001156831"/>
    </source>
</evidence>
<dbReference type="RefSeq" id="WP_280602569.1">
    <property type="nucleotide sequence ID" value="NZ_JARXRN010000028.1"/>
</dbReference>
<feature type="signal peptide" evidence="1">
    <location>
        <begin position="1"/>
        <end position="21"/>
    </location>
</feature>
<dbReference type="EMBL" id="JARXRN010000028">
    <property type="protein sequence ID" value="MDH5831609.1"/>
    <property type="molecule type" value="Genomic_DNA"/>
</dbReference>
<feature type="chain" id="PRO_5046862814" evidence="1">
    <location>
        <begin position="22"/>
        <end position="165"/>
    </location>
</feature>
<evidence type="ECO:0000256" key="1">
    <source>
        <dbReference type="SAM" id="SignalP"/>
    </source>
</evidence>
<name>A0ABT6JLQ8_9GAMM</name>
<organism evidence="3 4">
    <name type="scientific">Luteimonas rhizosphaericola</name>
    <dbReference type="NCBI Taxonomy" id="3042024"/>
    <lineage>
        <taxon>Bacteria</taxon>
        <taxon>Pseudomonadati</taxon>
        <taxon>Pseudomonadota</taxon>
        <taxon>Gammaproteobacteria</taxon>
        <taxon>Lysobacterales</taxon>
        <taxon>Lysobacteraceae</taxon>
        <taxon>Luteimonas</taxon>
    </lineage>
</organism>
<gene>
    <name evidence="3" type="ORF">QFW80_13885</name>
</gene>
<comment type="caution">
    <text evidence="3">The sequence shown here is derived from an EMBL/GenBank/DDBJ whole genome shotgun (WGS) entry which is preliminary data.</text>
</comment>
<feature type="domain" description="DUF4440" evidence="2">
    <location>
        <begin position="38"/>
        <end position="152"/>
    </location>
</feature>
<dbReference type="InterPro" id="IPR032710">
    <property type="entry name" value="NTF2-like_dom_sf"/>
</dbReference>
<reference evidence="3 4" key="1">
    <citation type="submission" date="2023-04" db="EMBL/GenBank/DDBJ databases">
        <title>Luteimonas sp. M1R5S18.</title>
        <authorList>
            <person name="Sun J.-Q."/>
        </authorList>
    </citation>
    <scope>NUCLEOTIDE SEQUENCE [LARGE SCALE GENOMIC DNA]</scope>
    <source>
        <strain evidence="3 4">M1R5S18</strain>
    </source>
</reference>
<keyword evidence="1" id="KW-0732">Signal</keyword>
<dbReference type="InterPro" id="IPR027843">
    <property type="entry name" value="DUF4440"/>
</dbReference>
<dbReference type="Gene3D" id="3.10.450.50">
    <property type="match status" value="1"/>
</dbReference>
<proteinExistence type="predicted"/>
<evidence type="ECO:0000313" key="3">
    <source>
        <dbReference type="EMBL" id="MDH5831609.1"/>
    </source>
</evidence>
<dbReference type="SUPFAM" id="SSF54427">
    <property type="entry name" value="NTF2-like"/>
    <property type="match status" value="1"/>
</dbReference>